<protein>
    <submittedName>
        <fullName evidence="2">N-acetyltransferase</fullName>
    </submittedName>
</protein>
<evidence type="ECO:0000259" key="1">
    <source>
        <dbReference type="PROSITE" id="PS51186"/>
    </source>
</evidence>
<dbReference type="SUPFAM" id="SSF55729">
    <property type="entry name" value="Acyl-CoA N-acyltransferases (Nat)"/>
    <property type="match status" value="1"/>
</dbReference>
<evidence type="ECO:0000313" key="3">
    <source>
        <dbReference type="Proteomes" id="UP000253370"/>
    </source>
</evidence>
<dbReference type="RefSeq" id="WP_113288790.1">
    <property type="nucleotide sequence ID" value="NZ_QNTQ01000006.1"/>
</dbReference>
<dbReference type="OrthoDB" id="9797178at2"/>
<dbReference type="CDD" id="cd04301">
    <property type="entry name" value="NAT_SF"/>
    <property type="match status" value="1"/>
</dbReference>
<gene>
    <name evidence="2" type="ORF">DRV85_07265</name>
</gene>
<dbReference type="PROSITE" id="PS51186">
    <property type="entry name" value="GNAT"/>
    <property type="match status" value="1"/>
</dbReference>
<organism evidence="2 3">
    <name type="scientific">Rhodosalinus halophilus</name>
    <dbReference type="NCBI Taxonomy" id="2259333"/>
    <lineage>
        <taxon>Bacteria</taxon>
        <taxon>Pseudomonadati</taxon>
        <taxon>Pseudomonadota</taxon>
        <taxon>Alphaproteobacteria</taxon>
        <taxon>Rhodobacterales</taxon>
        <taxon>Paracoccaceae</taxon>
        <taxon>Rhodosalinus</taxon>
    </lineage>
</organism>
<keyword evidence="2" id="KW-0808">Transferase</keyword>
<dbReference type="InterPro" id="IPR016181">
    <property type="entry name" value="Acyl_CoA_acyltransferase"/>
</dbReference>
<reference evidence="2 3" key="1">
    <citation type="submission" date="2018-07" db="EMBL/GenBank/DDBJ databases">
        <title>Rhodosalinus sp. strain E84T genomic sequence and assembly.</title>
        <authorList>
            <person name="Liu Z.-W."/>
            <person name="Lu D.-C."/>
        </authorList>
    </citation>
    <scope>NUCLEOTIDE SEQUENCE [LARGE SCALE GENOMIC DNA]</scope>
    <source>
        <strain evidence="2 3">E84</strain>
    </source>
</reference>
<dbReference type="InterPro" id="IPR000182">
    <property type="entry name" value="GNAT_dom"/>
</dbReference>
<sequence length="179" mass="19114">MEVTSDWRGREDEIAELFRRTFTASEGAEEGAAVGRLARDLLATTPEADLRVFLTEEGGVLAGCILFTRLVYPKDGRSVFLLSPVAVAPEMQGRGLGQRLIAHGLRALREEGAEVAVTYGDPAFYAKVGFAPVSVAQVAPPQPLGQPEGWLAQALHGEALGPLEGPSRCAPALDDPAYW</sequence>
<proteinExistence type="predicted"/>
<accession>A0A365U919</accession>
<evidence type="ECO:0000313" key="2">
    <source>
        <dbReference type="EMBL" id="RBI85532.1"/>
    </source>
</evidence>
<dbReference type="GO" id="GO:0016747">
    <property type="term" value="F:acyltransferase activity, transferring groups other than amino-acyl groups"/>
    <property type="evidence" value="ECO:0007669"/>
    <property type="project" value="InterPro"/>
</dbReference>
<dbReference type="AlphaFoldDB" id="A0A365U919"/>
<feature type="domain" description="N-acetyltransferase" evidence="1">
    <location>
        <begin position="1"/>
        <end position="156"/>
    </location>
</feature>
<dbReference type="Pfam" id="PF00583">
    <property type="entry name" value="Acetyltransf_1"/>
    <property type="match status" value="1"/>
</dbReference>
<dbReference type="Proteomes" id="UP000253370">
    <property type="component" value="Unassembled WGS sequence"/>
</dbReference>
<name>A0A365U919_9RHOB</name>
<dbReference type="Gene3D" id="3.40.630.30">
    <property type="match status" value="1"/>
</dbReference>
<dbReference type="EMBL" id="QNTQ01000006">
    <property type="protein sequence ID" value="RBI85532.1"/>
    <property type="molecule type" value="Genomic_DNA"/>
</dbReference>
<keyword evidence="3" id="KW-1185">Reference proteome</keyword>
<comment type="caution">
    <text evidence="2">The sequence shown here is derived from an EMBL/GenBank/DDBJ whole genome shotgun (WGS) entry which is preliminary data.</text>
</comment>